<evidence type="ECO:0000313" key="1">
    <source>
        <dbReference type="EMBL" id="GEK88007.1"/>
    </source>
</evidence>
<keyword evidence="4" id="KW-1185">Reference proteome</keyword>
<dbReference type="EMBL" id="BJUX01000001">
    <property type="protein sequence ID" value="GEK88007.1"/>
    <property type="molecule type" value="Genomic_DNA"/>
</dbReference>
<dbReference type="EMBL" id="FOBL01000001">
    <property type="protein sequence ID" value="SEL44115.1"/>
    <property type="molecule type" value="Genomic_DNA"/>
</dbReference>
<dbReference type="RefSeq" id="WP_177165409.1">
    <property type="nucleotide sequence ID" value="NZ_BJUX01000001.1"/>
</dbReference>
<gene>
    <name evidence="1" type="ORF">APU01nite_00460</name>
    <name evidence="2" type="ORF">SAMN04488100_101161</name>
</gene>
<name>A0A1H7Q9F6_9LACT</name>
<dbReference type="AlphaFoldDB" id="A0A1H7Q9F6"/>
<evidence type="ECO:0000313" key="4">
    <source>
        <dbReference type="Proteomes" id="UP000321425"/>
    </source>
</evidence>
<evidence type="ECO:0000313" key="3">
    <source>
        <dbReference type="Proteomes" id="UP000198548"/>
    </source>
</evidence>
<sequence>MLTDRQVTELKALMEKHKNSKESLRIADVTKVIYPVDKYKKQHKIKS</sequence>
<accession>A0A1H7Q9F6</accession>
<dbReference type="Proteomes" id="UP000198548">
    <property type="component" value="Unassembled WGS sequence"/>
</dbReference>
<reference evidence="2 3" key="1">
    <citation type="submission" date="2016-10" db="EMBL/GenBank/DDBJ databases">
        <authorList>
            <person name="de Groot N.N."/>
        </authorList>
    </citation>
    <scope>NUCLEOTIDE SEQUENCE [LARGE SCALE GENOMIC DNA]</scope>
    <source>
        <strain evidence="2 3">DSM 19182</strain>
    </source>
</reference>
<protein>
    <submittedName>
        <fullName evidence="2">Uncharacterized protein</fullName>
    </submittedName>
</protein>
<organism evidence="2 3">
    <name type="scientific">Alkalibacterium putridalgicola</name>
    <dbReference type="NCBI Taxonomy" id="426703"/>
    <lineage>
        <taxon>Bacteria</taxon>
        <taxon>Bacillati</taxon>
        <taxon>Bacillota</taxon>
        <taxon>Bacilli</taxon>
        <taxon>Lactobacillales</taxon>
        <taxon>Carnobacteriaceae</taxon>
        <taxon>Alkalibacterium</taxon>
    </lineage>
</organism>
<evidence type="ECO:0000313" key="2">
    <source>
        <dbReference type="EMBL" id="SEL44115.1"/>
    </source>
</evidence>
<reference evidence="1 4" key="2">
    <citation type="submission" date="2019-07" db="EMBL/GenBank/DDBJ databases">
        <title>Whole genome shotgun sequence of Alkalibacterium putridalgicola NBRC 103243.</title>
        <authorList>
            <person name="Hosoyama A."/>
            <person name="Uohara A."/>
            <person name="Ohji S."/>
            <person name="Ichikawa N."/>
        </authorList>
    </citation>
    <scope>NUCLEOTIDE SEQUENCE [LARGE SCALE GENOMIC DNA]</scope>
    <source>
        <strain evidence="1 4">NBRC 103243</strain>
    </source>
</reference>
<proteinExistence type="predicted"/>
<dbReference type="Proteomes" id="UP000321425">
    <property type="component" value="Unassembled WGS sequence"/>
</dbReference>